<reference evidence="1" key="2">
    <citation type="submission" date="2023-04" db="EMBL/GenBank/DDBJ databases">
        <authorList>
            <person name="Bu L."/>
            <person name="Lu L."/>
            <person name="Laidemitt M.R."/>
            <person name="Zhang S.M."/>
            <person name="Mutuku M."/>
            <person name="Mkoji G."/>
            <person name="Steinauer M."/>
            <person name="Loker E.S."/>
        </authorList>
    </citation>
    <scope>NUCLEOTIDE SEQUENCE</scope>
    <source>
        <strain evidence="1">KasaAsao</strain>
        <tissue evidence="1">Whole Snail</tissue>
    </source>
</reference>
<name>A0AAD8FAS3_BIOPF</name>
<feature type="non-terminal residue" evidence="1">
    <location>
        <position position="116"/>
    </location>
</feature>
<accession>A0AAD8FAS3</accession>
<evidence type="ECO:0000313" key="2">
    <source>
        <dbReference type="Proteomes" id="UP001233172"/>
    </source>
</evidence>
<reference evidence="1" key="1">
    <citation type="journal article" date="2023" name="PLoS Negl. Trop. Dis.">
        <title>A genome sequence for Biomphalaria pfeifferi, the major vector snail for the human-infecting parasite Schistosoma mansoni.</title>
        <authorList>
            <person name="Bu L."/>
            <person name="Lu L."/>
            <person name="Laidemitt M.R."/>
            <person name="Zhang S.M."/>
            <person name="Mutuku M."/>
            <person name="Mkoji G."/>
            <person name="Steinauer M."/>
            <person name="Loker E.S."/>
        </authorList>
    </citation>
    <scope>NUCLEOTIDE SEQUENCE</scope>
    <source>
        <strain evidence="1">KasaAsao</strain>
    </source>
</reference>
<evidence type="ECO:0000313" key="1">
    <source>
        <dbReference type="EMBL" id="KAK0058067.1"/>
    </source>
</evidence>
<dbReference type="EMBL" id="JASAOG010000050">
    <property type="protein sequence ID" value="KAK0058067.1"/>
    <property type="molecule type" value="Genomic_DNA"/>
</dbReference>
<dbReference type="AlphaFoldDB" id="A0AAD8FAS3"/>
<protein>
    <submittedName>
        <fullName evidence="1">Uncharacterized protein</fullName>
    </submittedName>
</protein>
<comment type="caution">
    <text evidence="1">The sequence shown here is derived from an EMBL/GenBank/DDBJ whole genome shotgun (WGS) entry which is preliminary data.</text>
</comment>
<dbReference type="Proteomes" id="UP001233172">
    <property type="component" value="Unassembled WGS sequence"/>
</dbReference>
<organism evidence="1 2">
    <name type="scientific">Biomphalaria pfeifferi</name>
    <name type="common">Bloodfluke planorb</name>
    <name type="synonym">Freshwater snail</name>
    <dbReference type="NCBI Taxonomy" id="112525"/>
    <lineage>
        <taxon>Eukaryota</taxon>
        <taxon>Metazoa</taxon>
        <taxon>Spiralia</taxon>
        <taxon>Lophotrochozoa</taxon>
        <taxon>Mollusca</taxon>
        <taxon>Gastropoda</taxon>
        <taxon>Heterobranchia</taxon>
        <taxon>Euthyneura</taxon>
        <taxon>Panpulmonata</taxon>
        <taxon>Hygrophila</taxon>
        <taxon>Lymnaeoidea</taxon>
        <taxon>Planorbidae</taxon>
        <taxon>Biomphalaria</taxon>
    </lineage>
</organism>
<sequence length="116" mass="13595">MLKNKEDINDIDIFFIGLTSFLVKREYKKALYYLNLANTMTGLKDQPWTRPDIMDMRYKIYIAAFLEHLRNQGSDQQPVFQQLFELRYGQCAGRFSGEDRDKPPGKYDLLIVTGGF</sequence>
<keyword evidence="2" id="KW-1185">Reference proteome</keyword>
<gene>
    <name evidence="1" type="ORF">Bpfe_012391</name>
</gene>
<proteinExistence type="predicted"/>